<dbReference type="Proteomes" id="UP001500740">
    <property type="component" value="Unassembled WGS sequence"/>
</dbReference>
<keyword evidence="2" id="KW-1185">Reference proteome</keyword>
<comment type="caution">
    <text evidence="1">The sequence shown here is derived from an EMBL/GenBank/DDBJ whole genome shotgun (WGS) entry which is preliminary data.</text>
</comment>
<protein>
    <recommendedName>
        <fullName evidence="3">KTSC domain-containing protein</fullName>
    </recommendedName>
</protein>
<organism evidence="1 2">
    <name type="scientific">Alkalibacillus silvisoli</name>
    <dbReference type="NCBI Taxonomy" id="392823"/>
    <lineage>
        <taxon>Bacteria</taxon>
        <taxon>Bacillati</taxon>
        <taxon>Bacillota</taxon>
        <taxon>Bacilli</taxon>
        <taxon>Bacillales</taxon>
        <taxon>Bacillaceae</taxon>
        <taxon>Alkalibacillus</taxon>
    </lineage>
</organism>
<gene>
    <name evidence="1" type="ORF">GCM10008935_26780</name>
</gene>
<sequence length="66" mass="7826">MTAIKSLLFVWKNHENNFYYQIGTLSYDGEVYTFEYSHKSESPRNVYEALSKGYRLHPAFPDLEKT</sequence>
<accession>A0ABP3K226</accession>
<evidence type="ECO:0008006" key="3">
    <source>
        <dbReference type="Google" id="ProtNLM"/>
    </source>
</evidence>
<reference evidence="2" key="1">
    <citation type="journal article" date="2019" name="Int. J. Syst. Evol. Microbiol.">
        <title>The Global Catalogue of Microorganisms (GCM) 10K type strain sequencing project: providing services to taxonomists for standard genome sequencing and annotation.</title>
        <authorList>
            <consortium name="The Broad Institute Genomics Platform"/>
            <consortium name="The Broad Institute Genome Sequencing Center for Infectious Disease"/>
            <person name="Wu L."/>
            <person name="Ma J."/>
        </authorList>
    </citation>
    <scope>NUCLEOTIDE SEQUENCE [LARGE SCALE GENOMIC DNA]</scope>
    <source>
        <strain evidence="2">JCM 14193</strain>
    </source>
</reference>
<dbReference type="RefSeq" id="WP_343784366.1">
    <property type="nucleotide sequence ID" value="NZ_BAAACZ010000027.1"/>
</dbReference>
<dbReference type="EMBL" id="BAAACZ010000027">
    <property type="protein sequence ID" value="GAA0469565.1"/>
    <property type="molecule type" value="Genomic_DNA"/>
</dbReference>
<evidence type="ECO:0000313" key="2">
    <source>
        <dbReference type="Proteomes" id="UP001500740"/>
    </source>
</evidence>
<evidence type="ECO:0000313" key="1">
    <source>
        <dbReference type="EMBL" id="GAA0469565.1"/>
    </source>
</evidence>
<name>A0ABP3K226_9BACI</name>
<proteinExistence type="predicted"/>